<dbReference type="PRINTS" id="PR01038">
    <property type="entry name" value="TRNASYNTHARG"/>
</dbReference>
<dbReference type="Pfam" id="PF00750">
    <property type="entry name" value="tRNA-synt_1d"/>
    <property type="match status" value="1"/>
</dbReference>
<dbReference type="SMART" id="SM01016">
    <property type="entry name" value="Arg_tRNA_synt_N"/>
    <property type="match status" value="1"/>
</dbReference>
<dbReference type="SMART" id="SM00836">
    <property type="entry name" value="DALR_1"/>
    <property type="match status" value="1"/>
</dbReference>
<evidence type="ECO:0000313" key="14">
    <source>
        <dbReference type="Proteomes" id="UP000228920"/>
    </source>
</evidence>
<evidence type="ECO:0000256" key="10">
    <source>
        <dbReference type="RuleBase" id="RU363038"/>
    </source>
</evidence>
<dbReference type="SUPFAM" id="SSF47323">
    <property type="entry name" value="Anticodon-binding domain of a subclass of class I aminoacyl-tRNA synthetases"/>
    <property type="match status" value="1"/>
</dbReference>
<dbReference type="GO" id="GO:0004814">
    <property type="term" value="F:arginine-tRNA ligase activity"/>
    <property type="evidence" value="ECO:0007669"/>
    <property type="project" value="UniProtKB-UniRule"/>
</dbReference>
<dbReference type="InterPro" id="IPR014729">
    <property type="entry name" value="Rossmann-like_a/b/a_fold"/>
</dbReference>
<comment type="similarity">
    <text evidence="1 10">Belongs to the class-I aminoacyl-tRNA synthetase family.</text>
</comment>
<accession>A0A2M7TM92</accession>
<dbReference type="Gene3D" id="1.10.730.10">
    <property type="entry name" value="Isoleucyl-tRNA Synthetase, Domain 1"/>
    <property type="match status" value="1"/>
</dbReference>
<dbReference type="InterPro" id="IPR036695">
    <property type="entry name" value="Arg-tRNA-synth_N_sf"/>
</dbReference>
<dbReference type="Pfam" id="PF05746">
    <property type="entry name" value="DALR_1"/>
    <property type="match status" value="1"/>
</dbReference>
<dbReference type="SUPFAM" id="SSF52374">
    <property type="entry name" value="Nucleotidylyl transferase"/>
    <property type="match status" value="1"/>
</dbReference>
<proteinExistence type="inferred from homology"/>
<evidence type="ECO:0000256" key="6">
    <source>
        <dbReference type="ARBA" id="ARBA00022917"/>
    </source>
</evidence>
<comment type="caution">
    <text evidence="13">The sequence shown here is derived from an EMBL/GenBank/DDBJ whole genome shotgun (WGS) entry which is preliminary data.</text>
</comment>
<evidence type="ECO:0000256" key="3">
    <source>
        <dbReference type="ARBA" id="ARBA00022598"/>
    </source>
</evidence>
<dbReference type="SUPFAM" id="SSF55190">
    <property type="entry name" value="Arginyl-tRNA synthetase (ArgRS), N-terminal 'additional' domain"/>
    <property type="match status" value="1"/>
</dbReference>
<evidence type="ECO:0000259" key="12">
    <source>
        <dbReference type="SMART" id="SM01016"/>
    </source>
</evidence>
<dbReference type="GO" id="GO:0005737">
    <property type="term" value="C:cytoplasm"/>
    <property type="evidence" value="ECO:0007669"/>
    <property type="project" value="UniProtKB-UniRule"/>
</dbReference>
<dbReference type="PANTHER" id="PTHR11956:SF5">
    <property type="entry name" value="ARGININE--TRNA LIGASE, CYTOPLASMIC"/>
    <property type="match status" value="1"/>
</dbReference>
<dbReference type="InterPro" id="IPR009080">
    <property type="entry name" value="tRNAsynth_Ia_anticodon-bd"/>
</dbReference>
<evidence type="ECO:0000256" key="7">
    <source>
        <dbReference type="ARBA" id="ARBA00023146"/>
    </source>
</evidence>
<comment type="catalytic activity">
    <reaction evidence="8">
        <text>tRNA(Arg) + L-arginine + ATP = L-arginyl-tRNA(Arg) + AMP + diphosphate</text>
        <dbReference type="Rhea" id="RHEA:20301"/>
        <dbReference type="Rhea" id="RHEA-COMP:9658"/>
        <dbReference type="Rhea" id="RHEA-COMP:9673"/>
        <dbReference type="ChEBI" id="CHEBI:30616"/>
        <dbReference type="ChEBI" id="CHEBI:32682"/>
        <dbReference type="ChEBI" id="CHEBI:33019"/>
        <dbReference type="ChEBI" id="CHEBI:78442"/>
        <dbReference type="ChEBI" id="CHEBI:78513"/>
        <dbReference type="ChEBI" id="CHEBI:456215"/>
        <dbReference type="EC" id="6.1.1.19"/>
    </reaction>
</comment>
<evidence type="ECO:0000256" key="5">
    <source>
        <dbReference type="ARBA" id="ARBA00022840"/>
    </source>
</evidence>
<evidence type="ECO:0000259" key="11">
    <source>
        <dbReference type="SMART" id="SM00836"/>
    </source>
</evidence>
<reference evidence="14" key="1">
    <citation type="submission" date="2017-09" db="EMBL/GenBank/DDBJ databases">
        <title>Depth-based differentiation of microbial function through sediment-hosted aquifers and enrichment of novel symbionts in the deep terrestrial subsurface.</title>
        <authorList>
            <person name="Probst A.J."/>
            <person name="Ladd B."/>
            <person name="Jarett J.K."/>
            <person name="Geller-Mcgrath D.E."/>
            <person name="Sieber C.M.K."/>
            <person name="Emerson J.B."/>
            <person name="Anantharaman K."/>
            <person name="Thomas B.C."/>
            <person name="Malmstrom R."/>
            <person name="Stieglmeier M."/>
            <person name="Klingl A."/>
            <person name="Woyke T."/>
            <person name="Ryan C.M."/>
            <person name="Banfield J.F."/>
        </authorList>
    </citation>
    <scope>NUCLEOTIDE SEQUENCE [LARGE SCALE GENOMIC DNA]</scope>
</reference>
<dbReference type="EMBL" id="PFNL01000004">
    <property type="protein sequence ID" value="PIZ48295.1"/>
    <property type="molecule type" value="Genomic_DNA"/>
</dbReference>
<keyword evidence="3 10" id="KW-0436">Ligase</keyword>
<feature type="domain" description="DALR anticodon binding" evidence="11">
    <location>
        <begin position="464"/>
        <end position="576"/>
    </location>
</feature>
<evidence type="ECO:0000256" key="4">
    <source>
        <dbReference type="ARBA" id="ARBA00022741"/>
    </source>
</evidence>
<dbReference type="InterPro" id="IPR005148">
    <property type="entry name" value="Arg-tRNA-synth_N"/>
</dbReference>
<keyword evidence="6 10" id="KW-0648">Protein biosynthesis</keyword>
<keyword evidence="4 10" id="KW-0547">Nucleotide-binding</keyword>
<dbReference type="InterPro" id="IPR035684">
    <property type="entry name" value="ArgRS_core"/>
</dbReference>
<name>A0A2M7TM92_UNCKA</name>
<evidence type="ECO:0000256" key="2">
    <source>
        <dbReference type="ARBA" id="ARBA00012837"/>
    </source>
</evidence>
<dbReference type="EC" id="6.1.1.19" evidence="2 9"/>
<sequence length="576" mass="64594">MELKREIGTIITQAVLDAGYDLAESFVEVRVTDPEKFGDFSTNIALIVAARMSQNPLDVAQKIVDRVDVSFTDVLANVTVSAPGFINIEVLVPTLVNRIKDLPETFGKTDTFAYQKVMVEFTDPNPYKEFHVGHLMPNIIGSAIANLFEWGGAQVLRVNYQGDVGLHVAKSVWGLLEYLKREKVSMSELATKDITERIAILGSCYAQGHKAYASDDTQKNEIIAINKTIYAQKTGDVWDVYHAGRLWSLAYFETMYERLNTHFDEYFFESEVSADGLAIVTAHIADGIFVESEGAVIYPAEQFGLHNRVFINSEGLPTYEAKELALSDLKYRRWPYDRSIIVTAHEINEYFKVLLHAMARVYPDYAKKTTHIGHGMLDFKGRKMSSRTGDIVRATEIIDTIREEVGLVIAQSQKSTDSKISKKDQERIAVSALRYAILRQSLGKNIVFDLNSALSFEGDSGPYLQYTYARANHVIENARGLDHASNKRELTSCEIALVKSVVLFPDVVREAQQSLSPHLVTQYATSLSQQFNAFYHECRVIEHNTVDSARLDLTRAVFVTLGNALDILGISRLTSM</sequence>
<gene>
    <name evidence="13" type="primary">argS</name>
    <name evidence="13" type="ORF">COY32_00190</name>
</gene>
<protein>
    <recommendedName>
        <fullName evidence="2 9">Arginine--tRNA ligase</fullName>
        <ecNumber evidence="2 9">6.1.1.19</ecNumber>
    </recommendedName>
</protein>
<dbReference type="GO" id="GO:0005524">
    <property type="term" value="F:ATP binding"/>
    <property type="evidence" value="ECO:0007669"/>
    <property type="project" value="UniProtKB-KW"/>
</dbReference>
<dbReference type="Gene3D" id="3.30.1360.70">
    <property type="entry name" value="Arginyl tRNA synthetase N-terminal domain"/>
    <property type="match status" value="1"/>
</dbReference>
<keyword evidence="7 10" id="KW-0030">Aminoacyl-tRNA synthetase</keyword>
<feature type="domain" description="Arginyl tRNA synthetase N-terminal" evidence="12">
    <location>
        <begin position="1"/>
        <end position="90"/>
    </location>
</feature>
<dbReference type="PANTHER" id="PTHR11956">
    <property type="entry name" value="ARGINYL-TRNA SYNTHETASE"/>
    <property type="match status" value="1"/>
</dbReference>
<organism evidence="13 14">
    <name type="scientific">candidate division WWE3 bacterium CG_4_10_14_0_2_um_filter_41_14</name>
    <dbReference type="NCBI Taxonomy" id="1975072"/>
    <lineage>
        <taxon>Bacteria</taxon>
        <taxon>Katanobacteria</taxon>
    </lineage>
</organism>
<evidence type="ECO:0000256" key="8">
    <source>
        <dbReference type="ARBA" id="ARBA00049339"/>
    </source>
</evidence>
<dbReference type="Proteomes" id="UP000228920">
    <property type="component" value="Unassembled WGS sequence"/>
</dbReference>
<dbReference type="InterPro" id="IPR001278">
    <property type="entry name" value="Arg-tRNA-ligase"/>
</dbReference>
<dbReference type="Pfam" id="PF03485">
    <property type="entry name" value="Arg_tRNA_synt_N"/>
    <property type="match status" value="1"/>
</dbReference>
<evidence type="ECO:0000313" key="13">
    <source>
        <dbReference type="EMBL" id="PIZ48295.1"/>
    </source>
</evidence>
<dbReference type="AlphaFoldDB" id="A0A2M7TM92"/>
<dbReference type="NCBIfam" id="TIGR00456">
    <property type="entry name" value="argS"/>
    <property type="match status" value="1"/>
</dbReference>
<evidence type="ECO:0000256" key="9">
    <source>
        <dbReference type="NCBIfam" id="TIGR00456"/>
    </source>
</evidence>
<evidence type="ECO:0000256" key="1">
    <source>
        <dbReference type="ARBA" id="ARBA00005594"/>
    </source>
</evidence>
<dbReference type="InterPro" id="IPR008909">
    <property type="entry name" value="DALR_anticod-bd"/>
</dbReference>
<dbReference type="Gene3D" id="3.40.50.620">
    <property type="entry name" value="HUPs"/>
    <property type="match status" value="1"/>
</dbReference>
<keyword evidence="5 10" id="KW-0067">ATP-binding</keyword>
<dbReference type="GO" id="GO:0006420">
    <property type="term" value="P:arginyl-tRNA aminoacylation"/>
    <property type="evidence" value="ECO:0007669"/>
    <property type="project" value="UniProtKB-UniRule"/>
</dbReference>